<dbReference type="SUPFAM" id="SSF54631">
    <property type="entry name" value="CBS-domain pair"/>
    <property type="match status" value="1"/>
</dbReference>
<comment type="subcellular location">
    <subcellularLocation>
        <location evidence="1">Cell membrane</location>
        <topology evidence="1">Multi-pass membrane protein</topology>
    </subcellularLocation>
</comment>
<evidence type="ECO:0000313" key="12">
    <source>
        <dbReference type="EMBL" id="RDC44762.1"/>
    </source>
</evidence>
<feature type="transmembrane region" description="Helical" evidence="9">
    <location>
        <begin position="164"/>
        <end position="185"/>
    </location>
</feature>
<dbReference type="PROSITE" id="PS51371">
    <property type="entry name" value="CBS"/>
    <property type="match status" value="2"/>
</dbReference>
<feature type="domain" description="Major facilitator superfamily (MFS) profile" evidence="10">
    <location>
        <begin position="12"/>
        <end position="461"/>
    </location>
</feature>
<feature type="domain" description="CBS" evidence="11">
    <location>
        <begin position="599"/>
        <end position="654"/>
    </location>
</feature>
<dbReference type="AlphaFoldDB" id="A0A369P261"/>
<dbReference type="Pfam" id="PF00571">
    <property type="entry name" value="CBS"/>
    <property type="match status" value="2"/>
</dbReference>
<feature type="transmembrane region" description="Helical" evidence="9">
    <location>
        <begin position="264"/>
        <end position="289"/>
    </location>
</feature>
<keyword evidence="3" id="KW-0813">Transport</keyword>
<evidence type="ECO:0000313" key="13">
    <source>
        <dbReference type="Proteomes" id="UP000253805"/>
    </source>
</evidence>
<feature type="transmembrane region" description="Helical" evidence="9">
    <location>
        <begin position="436"/>
        <end position="456"/>
    </location>
</feature>
<evidence type="ECO:0000259" key="10">
    <source>
        <dbReference type="PROSITE" id="PS50850"/>
    </source>
</evidence>
<keyword evidence="8" id="KW-0129">CBS domain</keyword>
<dbReference type="NCBIfam" id="TIGR00711">
    <property type="entry name" value="efflux_EmrB"/>
    <property type="match status" value="1"/>
</dbReference>
<evidence type="ECO:0000256" key="1">
    <source>
        <dbReference type="ARBA" id="ARBA00004651"/>
    </source>
</evidence>
<keyword evidence="7 9" id="KW-0472">Membrane</keyword>
<dbReference type="PROSITE" id="PS50850">
    <property type="entry name" value="MFS"/>
    <property type="match status" value="1"/>
</dbReference>
<proteinExistence type="inferred from homology"/>
<keyword evidence="4" id="KW-1003">Cell membrane</keyword>
<dbReference type="Gene3D" id="3.10.580.10">
    <property type="entry name" value="CBS-domain"/>
    <property type="match status" value="1"/>
</dbReference>
<evidence type="ECO:0000256" key="4">
    <source>
        <dbReference type="ARBA" id="ARBA00022475"/>
    </source>
</evidence>
<feature type="transmembrane region" description="Helical" evidence="9">
    <location>
        <begin position="354"/>
        <end position="380"/>
    </location>
</feature>
<dbReference type="SMART" id="SM00116">
    <property type="entry name" value="CBS"/>
    <property type="match status" value="2"/>
</dbReference>
<dbReference type="SUPFAM" id="SSF103473">
    <property type="entry name" value="MFS general substrate transporter"/>
    <property type="match status" value="1"/>
</dbReference>
<dbReference type="Proteomes" id="UP000253805">
    <property type="component" value="Unassembled WGS sequence"/>
</dbReference>
<comment type="similarity">
    <text evidence="2">Belongs to the major facilitator superfamily. EmrB family.</text>
</comment>
<feature type="transmembrane region" description="Helical" evidence="9">
    <location>
        <begin position="78"/>
        <end position="101"/>
    </location>
</feature>
<evidence type="ECO:0000256" key="7">
    <source>
        <dbReference type="ARBA" id="ARBA00023136"/>
    </source>
</evidence>
<keyword evidence="5 9" id="KW-0812">Transmembrane</keyword>
<dbReference type="PRINTS" id="PR01036">
    <property type="entry name" value="TCRTETB"/>
</dbReference>
<sequence length="657" mass="68856">MALGVGRKELVMVGVLLVGVLLAVLNQTLLSPALPAIMGDLQVDATTVQWLTSGYSLVEAVVIPLSAYLIGRFTTRQLFISAFALFTAGSLAAAIAPNFWVLLLGRVLQAACTGMSMPMVFTVILLVFPREKRGTAMGVIGLIIGFAPAVGPSVAGLLVDSVGWRALFAIVTVLSVVVIVLAVAVLKNYGNFARAPFDKLSVVLSTVGLVCVLYGLSTFASSSNMAVTVGLIAVGLVLCALYVRRQLTLPEPMLQVGILRTRKYATAVIIIVIVQAALMGTGIITPLYIQGVLGFSATMSGVAMLPGALIGAFMGLVSGRLFDRFGVRRVVIPGVIVAVLGASGLARLGIDSSFINLTITYTVLVVGLQFTMTPLNTWGVNSLDNSVIQHAQGVSNTLNQVAASLGTAVLVSISALAPMVAPEAAPLEQSYLGDHMAFTTTFALMCVAALVIVFFVRDKAKMPGAAAATAAERGEELVDYAAGFDGVTVDGTLGETWGASRTYTAAEVMNREPVCAADTATMAEVIRLMDANQTSGLPVVSASGDLVGFVSDGDVASYLGKTEIALVDSTLLNGYRYIDDEDAATRLRELMGLNVMAVATRRVISVEATTPVDEVCALFAAKRIKKVPVVQNGKLVGALSRRNIMRSLVEAIDLLEK</sequence>
<dbReference type="PANTHER" id="PTHR42718:SF9">
    <property type="entry name" value="MAJOR FACILITATOR SUPERFAMILY MULTIDRUG TRANSPORTER MFSC"/>
    <property type="match status" value="1"/>
</dbReference>
<feature type="transmembrane region" description="Helical" evidence="9">
    <location>
        <begin position="295"/>
        <end position="318"/>
    </location>
</feature>
<feature type="transmembrane region" description="Helical" evidence="9">
    <location>
        <begin position="50"/>
        <end position="71"/>
    </location>
</feature>
<feature type="transmembrane region" description="Helical" evidence="9">
    <location>
        <begin position="135"/>
        <end position="158"/>
    </location>
</feature>
<dbReference type="Gene3D" id="1.20.1250.20">
    <property type="entry name" value="MFS general substrate transporter like domains"/>
    <property type="match status" value="1"/>
</dbReference>
<keyword evidence="6 9" id="KW-1133">Transmembrane helix</keyword>
<accession>A0A369P261</accession>
<feature type="transmembrane region" description="Helical" evidence="9">
    <location>
        <begin position="401"/>
        <end position="421"/>
    </location>
</feature>
<feature type="transmembrane region" description="Helical" evidence="9">
    <location>
        <begin position="197"/>
        <end position="217"/>
    </location>
</feature>
<dbReference type="InterPro" id="IPR046342">
    <property type="entry name" value="CBS_dom_sf"/>
</dbReference>
<name>A0A369P261_9ACTN</name>
<evidence type="ECO:0000259" key="11">
    <source>
        <dbReference type="PROSITE" id="PS51371"/>
    </source>
</evidence>
<feature type="transmembrane region" description="Helical" evidence="9">
    <location>
        <begin position="330"/>
        <end position="348"/>
    </location>
</feature>
<dbReference type="InterPro" id="IPR000644">
    <property type="entry name" value="CBS_dom"/>
</dbReference>
<dbReference type="Pfam" id="PF07690">
    <property type="entry name" value="MFS_1"/>
    <property type="match status" value="1"/>
</dbReference>
<protein>
    <submittedName>
        <fullName evidence="12">Multidrug transporter</fullName>
    </submittedName>
</protein>
<dbReference type="InterPro" id="IPR011701">
    <property type="entry name" value="MFS"/>
</dbReference>
<dbReference type="InterPro" id="IPR020846">
    <property type="entry name" value="MFS_dom"/>
</dbReference>
<feature type="transmembrane region" description="Helical" evidence="9">
    <location>
        <begin position="12"/>
        <end position="30"/>
    </location>
</feature>
<organism evidence="12 13">
    <name type="scientific">Adlercreutzia equolifaciens subsp. celatus</name>
    <dbReference type="NCBI Taxonomy" id="394340"/>
    <lineage>
        <taxon>Bacteria</taxon>
        <taxon>Bacillati</taxon>
        <taxon>Actinomycetota</taxon>
        <taxon>Coriobacteriia</taxon>
        <taxon>Eggerthellales</taxon>
        <taxon>Eggerthellaceae</taxon>
        <taxon>Adlercreutzia</taxon>
    </lineage>
</organism>
<dbReference type="EMBL" id="PPUT01000012">
    <property type="protein sequence ID" value="RDC44762.1"/>
    <property type="molecule type" value="Genomic_DNA"/>
</dbReference>
<dbReference type="InterPro" id="IPR036259">
    <property type="entry name" value="MFS_trans_sf"/>
</dbReference>
<dbReference type="GO" id="GO:0022857">
    <property type="term" value="F:transmembrane transporter activity"/>
    <property type="evidence" value="ECO:0007669"/>
    <property type="project" value="InterPro"/>
</dbReference>
<evidence type="ECO:0000256" key="8">
    <source>
        <dbReference type="PROSITE-ProRule" id="PRU00703"/>
    </source>
</evidence>
<feature type="transmembrane region" description="Helical" evidence="9">
    <location>
        <begin position="107"/>
        <end position="128"/>
    </location>
</feature>
<evidence type="ECO:0000256" key="2">
    <source>
        <dbReference type="ARBA" id="ARBA00008537"/>
    </source>
</evidence>
<dbReference type="CDD" id="cd17503">
    <property type="entry name" value="MFS_LmrB_MDR_like"/>
    <property type="match status" value="1"/>
</dbReference>
<dbReference type="InterPro" id="IPR004638">
    <property type="entry name" value="EmrB-like"/>
</dbReference>
<dbReference type="GO" id="GO:0005886">
    <property type="term" value="C:plasma membrane"/>
    <property type="evidence" value="ECO:0007669"/>
    <property type="project" value="UniProtKB-SubCell"/>
</dbReference>
<feature type="transmembrane region" description="Helical" evidence="9">
    <location>
        <begin position="223"/>
        <end position="243"/>
    </location>
</feature>
<feature type="domain" description="CBS" evidence="11">
    <location>
        <begin position="509"/>
        <end position="566"/>
    </location>
</feature>
<dbReference type="PANTHER" id="PTHR42718">
    <property type="entry name" value="MAJOR FACILITATOR SUPERFAMILY MULTIDRUG TRANSPORTER MFSC"/>
    <property type="match status" value="1"/>
</dbReference>
<gene>
    <name evidence="12" type="ORF">C1850_05910</name>
</gene>
<evidence type="ECO:0000256" key="5">
    <source>
        <dbReference type="ARBA" id="ARBA00022692"/>
    </source>
</evidence>
<evidence type="ECO:0000256" key="3">
    <source>
        <dbReference type="ARBA" id="ARBA00022448"/>
    </source>
</evidence>
<reference evidence="12 13" key="1">
    <citation type="journal article" date="2018" name="Elife">
        <title>Discovery and characterization of a prevalent human gut bacterial enzyme sufficient for the inactivation of a family of plant toxins.</title>
        <authorList>
            <person name="Koppel N."/>
            <person name="Bisanz J.E."/>
            <person name="Pandelia M.E."/>
            <person name="Turnbaugh P.J."/>
            <person name="Balskus E.P."/>
        </authorList>
    </citation>
    <scope>NUCLEOTIDE SEQUENCE [LARGE SCALE GENOMIC DNA]</scope>
    <source>
        <strain evidence="12 13">OB21 GAM 11</strain>
    </source>
</reference>
<evidence type="ECO:0000256" key="9">
    <source>
        <dbReference type="SAM" id="Phobius"/>
    </source>
</evidence>
<dbReference type="Gene3D" id="1.20.1720.10">
    <property type="entry name" value="Multidrug resistance protein D"/>
    <property type="match status" value="1"/>
</dbReference>
<comment type="caution">
    <text evidence="12">The sequence shown here is derived from an EMBL/GenBank/DDBJ whole genome shotgun (WGS) entry which is preliminary data.</text>
</comment>
<evidence type="ECO:0000256" key="6">
    <source>
        <dbReference type="ARBA" id="ARBA00022989"/>
    </source>
</evidence>